<dbReference type="PANTHER" id="PTHR43611:SF3">
    <property type="entry name" value="FLAVIN MONONUCLEOTIDE HYDROLASE 1, CHLOROPLATIC"/>
    <property type="match status" value="1"/>
</dbReference>
<name>A0ABP4EI34_9ACTN</name>
<dbReference type="SFLD" id="SFLDS00003">
    <property type="entry name" value="Haloacid_Dehalogenase"/>
    <property type="match status" value="1"/>
</dbReference>
<sequence length="198" mass="21738">MVRSLFFDADGVLQRVPDGWHAAAAPLLGAHAEEFLEAVWREERTALLGEEPMLEVISRVLEGLGLVADPLALFVGLWQRVEVDAEVASLIAELRAEGFRCFLATNQNPERMDYLLDGLGYRELFDGFACSCTLGAIKPQPEFFARAQALAGVGAEQALLIDDSRINVAAALEEGWTAICWNNREPLARLRAELARVG</sequence>
<dbReference type="InterPro" id="IPR036412">
    <property type="entry name" value="HAD-like_sf"/>
</dbReference>
<evidence type="ECO:0000313" key="1">
    <source>
        <dbReference type="EMBL" id="GAA1105719.1"/>
    </source>
</evidence>
<dbReference type="RefSeq" id="WP_343995186.1">
    <property type="nucleotide sequence ID" value="NZ_BAAALG010000011.1"/>
</dbReference>
<evidence type="ECO:0000313" key="2">
    <source>
        <dbReference type="Proteomes" id="UP001501581"/>
    </source>
</evidence>
<dbReference type="Proteomes" id="UP001501581">
    <property type="component" value="Unassembled WGS sequence"/>
</dbReference>
<dbReference type="SUPFAM" id="SSF56784">
    <property type="entry name" value="HAD-like"/>
    <property type="match status" value="1"/>
</dbReference>
<dbReference type="SFLD" id="SFLDG01129">
    <property type="entry name" value="C1.5:_HAD__Beta-PGM__Phosphata"/>
    <property type="match status" value="1"/>
</dbReference>
<reference evidence="2" key="1">
    <citation type="journal article" date="2019" name="Int. J. Syst. Evol. Microbiol.">
        <title>The Global Catalogue of Microorganisms (GCM) 10K type strain sequencing project: providing services to taxonomists for standard genome sequencing and annotation.</title>
        <authorList>
            <consortium name="The Broad Institute Genomics Platform"/>
            <consortium name="The Broad Institute Genome Sequencing Center for Infectious Disease"/>
            <person name="Wu L."/>
            <person name="Ma J."/>
        </authorList>
    </citation>
    <scope>NUCLEOTIDE SEQUENCE [LARGE SCALE GENOMIC DNA]</scope>
    <source>
        <strain evidence="2">JCM 13008</strain>
    </source>
</reference>
<protein>
    <submittedName>
        <fullName evidence="1">HAD family phosphatase</fullName>
    </submittedName>
</protein>
<dbReference type="InterPro" id="IPR006439">
    <property type="entry name" value="HAD-SF_hydro_IA"/>
</dbReference>
<dbReference type="PANTHER" id="PTHR43611">
    <property type="entry name" value="ALPHA-D-GLUCOSE 1-PHOSPHATE PHOSPHATASE"/>
    <property type="match status" value="1"/>
</dbReference>
<dbReference type="Pfam" id="PF00702">
    <property type="entry name" value="Hydrolase"/>
    <property type="match status" value="1"/>
</dbReference>
<dbReference type="PRINTS" id="PR00413">
    <property type="entry name" value="HADHALOGNASE"/>
</dbReference>
<accession>A0ABP4EI34</accession>
<gene>
    <name evidence="1" type="ORF">GCM10009668_26500</name>
</gene>
<dbReference type="EMBL" id="BAAALG010000011">
    <property type="protein sequence ID" value="GAA1105719.1"/>
    <property type="molecule type" value="Genomic_DNA"/>
</dbReference>
<proteinExistence type="predicted"/>
<comment type="caution">
    <text evidence="1">The sequence shown here is derived from an EMBL/GenBank/DDBJ whole genome shotgun (WGS) entry which is preliminary data.</text>
</comment>
<keyword evidence="2" id="KW-1185">Reference proteome</keyword>
<organism evidence="1 2">
    <name type="scientific">Nocardioides dubius</name>
    <dbReference type="NCBI Taxonomy" id="317019"/>
    <lineage>
        <taxon>Bacteria</taxon>
        <taxon>Bacillati</taxon>
        <taxon>Actinomycetota</taxon>
        <taxon>Actinomycetes</taxon>
        <taxon>Propionibacteriales</taxon>
        <taxon>Nocardioidaceae</taxon>
        <taxon>Nocardioides</taxon>
    </lineage>
</organism>
<dbReference type="NCBIfam" id="TIGR01509">
    <property type="entry name" value="HAD-SF-IA-v3"/>
    <property type="match status" value="1"/>
</dbReference>
<dbReference type="InterPro" id="IPR023214">
    <property type="entry name" value="HAD_sf"/>
</dbReference>
<dbReference type="Gene3D" id="3.40.50.1000">
    <property type="entry name" value="HAD superfamily/HAD-like"/>
    <property type="match status" value="1"/>
</dbReference>